<dbReference type="SUPFAM" id="SSF81301">
    <property type="entry name" value="Nucleotidyltransferase"/>
    <property type="match status" value="1"/>
</dbReference>
<feature type="domain" description="Kanamycin nucleotidyltransferase C-terminal" evidence="1">
    <location>
        <begin position="115"/>
        <end position="244"/>
    </location>
</feature>
<dbReference type="InterPro" id="IPR043519">
    <property type="entry name" value="NT_sf"/>
</dbReference>
<name>A0ABU5CCW2_9BACI</name>
<comment type="caution">
    <text evidence="2">The sequence shown here is derived from an EMBL/GenBank/DDBJ whole genome shotgun (WGS) entry which is preliminary data.</text>
</comment>
<protein>
    <submittedName>
        <fullName evidence="2">Kanamycin nucleotidyltransferase C-terminal domain-containing protein</fullName>
    </submittedName>
</protein>
<reference evidence="2 3" key="1">
    <citation type="submission" date="2023-10" db="EMBL/GenBank/DDBJ databases">
        <title>179-bfca-hs.</title>
        <authorList>
            <person name="Miliotis G."/>
            <person name="Sengupta P."/>
            <person name="Hameed A."/>
            <person name="Chuvochina M."/>
            <person name="Mcdonagh F."/>
            <person name="Simpson A.C."/>
            <person name="Singh N.K."/>
            <person name="Rekha P.D."/>
            <person name="Raman K."/>
            <person name="Hugenholtz P."/>
            <person name="Venkateswaran K."/>
        </authorList>
    </citation>
    <scope>NUCLEOTIDE SEQUENCE [LARGE SCALE GENOMIC DNA]</scope>
    <source>
        <strain evidence="2 3">179-BFC-A-HS</strain>
    </source>
</reference>
<evidence type="ECO:0000313" key="3">
    <source>
        <dbReference type="Proteomes" id="UP001228376"/>
    </source>
</evidence>
<dbReference type="Gene3D" id="1.20.120.330">
    <property type="entry name" value="Nucleotidyltransferases domain 2"/>
    <property type="match status" value="1"/>
</dbReference>
<dbReference type="EMBL" id="JAROCA020000001">
    <property type="protein sequence ID" value="MDY0404158.1"/>
    <property type="molecule type" value="Genomic_DNA"/>
</dbReference>
<dbReference type="SUPFAM" id="SSF81593">
    <property type="entry name" value="Nucleotidyltransferase substrate binding subunit/domain"/>
    <property type="match status" value="1"/>
</dbReference>
<evidence type="ECO:0000313" key="2">
    <source>
        <dbReference type="EMBL" id="MDY0404158.1"/>
    </source>
</evidence>
<dbReference type="InterPro" id="IPR012481">
    <property type="entry name" value="KNTase_C"/>
</dbReference>
<dbReference type="Pfam" id="PF07827">
    <property type="entry name" value="KNTase_C"/>
    <property type="match status" value="1"/>
</dbReference>
<dbReference type="Proteomes" id="UP001228376">
    <property type="component" value="Unassembled WGS sequence"/>
</dbReference>
<dbReference type="RefSeq" id="WP_306066670.1">
    <property type="nucleotide sequence ID" value="NZ_JAROCA020000001.1"/>
</dbReference>
<sequence>MLPYPMATSREEKMEIIGEIKERLLQKYGANILAIGVYGSTGRKTDGPYSDIEMHVVTKNGFSLVEQEFIFEPFKIEISTHQADELIRQAQTVDDGWAIEAGVYVHIQRLYDPENLFEKIKYLPFQAPDSAFYDVMKQFMIWEPYETMGKLRNNYHIQNWNYIPMGARDLVWRTAKLIGLANRKCYSTRARTYEESLQMPSLPAGYKPLAQLVMAGKLDDKHEVYQLCEDLWTGLNAWFQEMGIDYKVKELPI</sequence>
<evidence type="ECO:0000259" key="1">
    <source>
        <dbReference type="Pfam" id="PF07827"/>
    </source>
</evidence>
<organism evidence="2 3">
    <name type="scientific">Tigheibacillus jepli</name>
    <dbReference type="NCBI Taxonomy" id="3035914"/>
    <lineage>
        <taxon>Bacteria</taxon>
        <taxon>Bacillati</taxon>
        <taxon>Bacillota</taxon>
        <taxon>Bacilli</taxon>
        <taxon>Bacillales</taxon>
        <taxon>Bacillaceae</taxon>
        <taxon>Tigheibacillus</taxon>
    </lineage>
</organism>
<keyword evidence="3" id="KW-1185">Reference proteome</keyword>
<dbReference type="CDD" id="cd05403">
    <property type="entry name" value="NT_KNTase_like"/>
    <property type="match status" value="1"/>
</dbReference>
<gene>
    <name evidence="2" type="ORF">P5G51_000920</name>
</gene>
<accession>A0ABU5CCW2</accession>
<dbReference type="Gene3D" id="3.30.460.10">
    <property type="entry name" value="Beta Polymerase, domain 2"/>
    <property type="match status" value="1"/>
</dbReference>
<proteinExistence type="predicted"/>